<dbReference type="Proteomes" id="UP000248749">
    <property type="component" value="Unassembled WGS sequence"/>
</dbReference>
<evidence type="ECO:0000313" key="1">
    <source>
        <dbReference type="EMBL" id="PZG00289.1"/>
    </source>
</evidence>
<protein>
    <submittedName>
        <fullName evidence="1">Uncharacterized protein</fullName>
    </submittedName>
</protein>
<evidence type="ECO:0000313" key="2">
    <source>
        <dbReference type="Proteomes" id="UP000248749"/>
    </source>
</evidence>
<keyword evidence="2" id="KW-1185">Reference proteome</keyword>
<comment type="caution">
    <text evidence="1">The sequence shown here is derived from an EMBL/GenBank/DDBJ whole genome shotgun (WGS) entry which is preliminary data.</text>
</comment>
<sequence length="64" mass="6049">MAGLDGVVPVHGGARPVGLGSAVAAEPAGDGATADRTTRIAGITRGAGRRAAADAAVTTTAYAC</sequence>
<name>A0A2W2D8U9_9ACTN</name>
<reference evidence="1 2" key="1">
    <citation type="submission" date="2018-01" db="EMBL/GenBank/DDBJ databases">
        <title>Draft genome sequence of Salinispora sp. 13K206.</title>
        <authorList>
            <person name="Sahin N."/>
            <person name="Saygin H."/>
            <person name="Ay H."/>
        </authorList>
    </citation>
    <scope>NUCLEOTIDE SEQUENCE [LARGE SCALE GENOMIC DNA]</scope>
    <source>
        <strain evidence="1 2">13K206</strain>
    </source>
</reference>
<accession>A0A2W2D8U9</accession>
<organism evidence="1 2">
    <name type="scientific">Micromonospora deserti</name>
    <dbReference type="NCBI Taxonomy" id="2070366"/>
    <lineage>
        <taxon>Bacteria</taxon>
        <taxon>Bacillati</taxon>
        <taxon>Actinomycetota</taxon>
        <taxon>Actinomycetes</taxon>
        <taxon>Micromonosporales</taxon>
        <taxon>Micromonosporaceae</taxon>
        <taxon>Micromonospora</taxon>
    </lineage>
</organism>
<dbReference type="EMBL" id="POUB01000046">
    <property type="protein sequence ID" value="PZG00289.1"/>
    <property type="molecule type" value="Genomic_DNA"/>
</dbReference>
<dbReference type="AlphaFoldDB" id="A0A2W2D8U9"/>
<gene>
    <name evidence="1" type="ORF">C1I99_09815</name>
</gene>
<dbReference type="RefSeq" id="WP_111133903.1">
    <property type="nucleotide sequence ID" value="NZ_POUB01000046.1"/>
</dbReference>
<proteinExistence type="predicted"/>